<name>A0ABS5C1J0_9BACT</name>
<evidence type="ECO:0000256" key="2">
    <source>
        <dbReference type="SAM" id="Phobius"/>
    </source>
</evidence>
<dbReference type="Pfam" id="PF20382">
    <property type="entry name" value="DUF6677"/>
    <property type="match status" value="1"/>
</dbReference>
<feature type="transmembrane region" description="Helical" evidence="2">
    <location>
        <begin position="151"/>
        <end position="170"/>
    </location>
</feature>
<sequence length="239" mass="25949">MASSPTNDPPLPPVKLDPLAGLLSYFIPGLGQIYQGRVGKGLLFFGGLYLLFFYGMWMGQWRNVWLPETDDLPAVAFAGTDLPGVAKAVSYRPQFLGQFWIGAAAWPGVYQHIAFDKAKDEGPIFGKFQRMPDEKELNDLQRNGNKRWDLGWVYTVIAGVLNLLVIYDAFAGPMFREASPEWVGDESEDAYTAAPRPTVPVVPPPPPPAPAHSFKPPAPPVEAPVHSAPPAPPTAQGGA</sequence>
<protein>
    <recommendedName>
        <fullName evidence="3">DUF6677 domain-containing protein</fullName>
    </recommendedName>
</protein>
<keyword evidence="5" id="KW-1185">Reference proteome</keyword>
<comment type="caution">
    <text evidence="4">The sequence shown here is derived from an EMBL/GenBank/DDBJ whole genome shotgun (WGS) entry which is preliminary data.</text>
</comment>
<feature type="region of interest" description="Disordered" evidence="1">
    <location>
        <begin position="186"/>
        <end position="239"/>
    </location>
</feature>
<feature type="transmembrane region" description="Helical" evidence="2">
    <location>
        <begin position="41"/>
        <end position="59"/>
    </location>
</feature>
<feature type="domain" description="DUF6677" evidence="3">
    <location>
        <begin position="20"/>
        <end position="175"/>
    </location>
</feature>
<keyword evidence="2" id="KW-0812">Transmembrane</keyword>
<reference evidence="4 5" key="1">
    <citation type="submission" date="2021-04" db="EMBL/GenBank/DDBJ databases">
        <authorList>
            <person name="Ivanova A."/>
        </authorList>
    </citation>
    <scope>NUCLEOTIDE SEQUENCE [LARGE SCALE GENOMIC DNA]</scope>
    <source>
        <strain evidence="4 5">G18</strain>
    </source>
</reference>
<proteinExistence type="predicted"/>
<evidence type="ECO:0000313" key="5">
    <source>
        <dbReference type="Proteomes" id="UP000676565"/>
    </source>
</evidence>
<accession>A0ABS5C1J0</accession>
<dbReference type="EMBL" id="JAGKQQ010000001">
    <property type="protein sequence ID" value="MBP3958978.1"/>
    <property type="molecule type" value="Genomic_DNA"/>
</dbReference>
<evidence type="ECO:0000313" key="4">
    <source>
        <dbReference type="EMBL" id="MBP3958978.1"/>
    </source>
</evidence>
<evidence type="ECO:0000256" key="1">
    <source>
        <dbReference type="SAM" id="MobiDB-lite"/>
    </source>
</evidence>
<dbReference type="RefSeq" id="WP_210659440.1">
    <property type="nucleotide sequence ID" value="NZ_JAGKQQ010000001.1"/>
</dbReference>
<keyword evidence="2" id="KW-1133">Transmembrane helix</keyword>
<organism evidence="4 5">
    <name type="scientific">Gemmata palustris</name>
    <dbReference type="NCBI Taxonomy" id="2822762"/>
    <lineage>
        <taxon>Bacteria</taxon>
        <taxon>Pseudomonadati</taxon>
        <taxon>Planctomycetota</taxon>
        <taxon>Planctomycetia</taxon>
        <taxon>Gemmatales</taxon>
        <taxon>Gemmataceae</taxon>
        <taxon>Gemmata</taxon>
    </lineage>
</organism>
<evidence type="ECO:0000259" key="3">
    <source>
        <dbReference type="Pfam" id="PF20382"/>
    </source>
</evidence>
<gene>
    <name evidence="4" type="ORF">J8F10_27355</name>
</gene>
<feature type="compositionally biased region" description="Pro residues" evidence="1">
    <location>
        <begin position="197"/>
        <end position="233"/>
    </location>
</feature>
<keyword evidence="2" id="KW-0472">Membrane</keyword>
<dbReference type="InterPro" id="IPR046499">
    <property type="entry name" value="DUF6677"/>
</dbReference>
<dbReference type="Proteomes" id="UP000676565">
    <property type="component" value="Unassembled WGS sequence"/>
</dbReference>